<name>A0A0M0JFU5_9EUKA</name>
<protein>
    <submittedName>
        <fullName evidence="1">Uncharacterized protein</fullName>
    </submittedName>
</protein>
<keyword evidence="2" id="KW-1185">Reference proteome</keyword>
<proteinExistence type="predicted"/>
<accession>A0A0M0JFU5</accession>
<reference evidence="2" key="1">
    <citation type="journal article" date="2015" name="PLoS Genet.">
        <title>Genome Sequence and Transcriptome Analyses of Chrysochromulina tobin: Metabolic Tools for Enhanced Algal Fitness in the Prominent Order Prymnesiales (Haptophyceae).</title>
        <authorList>
            <person name="Hovde B.T."/>
            <person name="Deodato C.R."/>
            <person name="Hunsperger H.M."/>
            <person name="Ryken S.A."/>
            <person name="Yost W."/>
            <person name="Jha R.K."/>
            <person name="Patterson J."/>
            <person name="Monnat R.J. Jr."/>
            <person name="Barlow S.B."/>
            <person name="Starkenburg S.R."/>
            <person name="Cattolico R.A."/>
        </authorList>
    </citation>
    <scope>NUCLEOTIDE SEQUENCE</scope>
    <source>
        <strain evidence="2">CCMP291</strain>
    </source>
</reference>
<dbReference type="Proteomes" id="UP000037460">
    <property type="component" value="Unassembled WGS sequence"/>
</dbReference>
<organism evidence="1 2">
    <name type="scientific">Chrysochromulina tobinii</name>
    <dbReference type="NCBI Taxonomy" id="1460289"/>
    <lineage>
        <taxon>Eukaryota</taxon>
        <taxon>Haptista</taxon>
        <taxon>Haptophyta</taxon>
        <taxon>Prymnesiophyceae</taxon>
        <taxon>Prymnesiales</taxon>
        <taxon>Chrysochromulinaceae</taxon>
        <taxon>Chrysochromulina</taxon>
    </lineage>
</organism>
<dbReference type="AlphaFoldDB" id="A0A0M0JFU5"/>
<gene>
    <name evidence="1" type="ORF">Ctob_000563</name>
</gene>
<evidence type="ECO:0000313" key="1">
    <source>
        <dbReference type="EMBL" id="KOO25247.1"/>
    </source>
</evidence>
<evidence type="ECO:0000313" key="2">
    <source>
        <dbReference type="Proteomes" id="UP000037460"/>
    </source>
</evidence>
<dbReference type="EMBL" id="JWZX01003001">
    <property type="protein sequence ID" value="KOO25247.1"/>
    <property type="molecule type" value="Genomic_DNA"/>
</dbReference>
<comment type="caution">
    <text evidence="1">The sequence shown here is derived from an EMBL/GenBank/DDBJ whole genome shotgun (WGS) entry which is preliminary data.</text>
</comment>
<feature type="non-terminal residue" evidence="1">
    <location>
        <position position="433"/>
    </location>
</feature>
<sequence>MKIAGLAAAAAASRAEDALRAASDLLTPRAQDPMQSALHAWDKAATQLHERMTRAKRDLDSRNQPQQKKVEVLQELLRELRKTEDPASQTLRDIEYDLEEALKELHLPYRAGWLFRVSYSGVMLGLMDFSVERCCASLQVSLLPGRQASGAQQAALLRIVLDASGGGDKSDRSLSHSISVRLERLRLERLREGFSLLPGSFEVASLTIALRCVMQLTFAFGSDQQWVCTTSKLDLLSLRTEKGGGGQLMTDVLMRWLLEKLLPGVLQRLILRQLPEELGQYLAEATEPCEVATELALTGTPLSVMTARLPLPIGPNPTMSALSEPYQLAVAKAAQALRLHSHELLTALAALRTLQPPPDKERLTERPIQRLTGWSGREREAAPPVFLPGPSHTVSLLELARTRLELEREEFVNELRELRAAWANVADAHAKSA</sequence>